<dbReference type="EMBL" id="BMXF01000003">
    <property type="protein sequence ID" value="GHB76366.1"/>
    <property type="molecule type" value="Genomic_DNA"/>
</dbReference>
<evidence type="ECO:0000256" key="1">
    <source>
        <dbReference type="SAM" id="Phobius"/>
    </source>
</evidence>
<keyword evidence="3" id="KW-1185">Reference proteome</keyword>
<feature type="transmembrane region" description="Helical" evidence="1">
    <location>
        <begin position="141"/>
        <end position="163"/>
    </location>
</feature>
<organism evidence="2 3">
    <name type="scientific">Persicitalea jodogahamensis</name>
    <dbReference type="NCBI Taxonomy" id="402147"/>
    <lineage>
        <taxon>Bacteria</taxon>
        <taxon>Pseudomonadati</taxon>
        <taxon>Bacteroidota</taxon>
        <taxon>Cytophagia</taxon>
        <taxon>Cytophagales</taxon>
        <taxon>Spirosomataceae</taxon>
        <taxon>Persicitalea</taxon>
    </lineage>
</organism>
<evidence type="ECO:0000313" key="3">
    <source>
        <dbReference type="Proteomes" id="UP000598271"/>
    </source>
</evidence>
<keyword evidence="1" id="KW-0812">Transmembrane</keyword>
<gene>
    <name evidence="2" type="ORF">GCM10007390_32860</name>
</gene>
<feature type="transmembrane region" description="Helical" evidence="1">
    <location>
        <begin position="183"/>
        <end position="204"/>
    </location>
</feature>
<dbReference type="Pfam" id="PF11188">
    <property type="entry name" value="DUF2975"/>
    <property type="match status" value="1"/>
</dbReference>
<keyword evidence="1" id="KW-0472">Membrane</keyword>
<sequence>MTNQSPTWVFTTAGLAVNLVYYFTMLAAAIFIFISVLRLLNLQPPQLTFGEQFPNRVSIPVDWEKRGDVTLTLPEEFLVSLNPGERKGELQVPIHSTLGLSYTFFILIALIGSVWFFWLLRQIFHHTRADLPFLAENARRISQMGLLIIASSLFSEVYDYVIWSQSKPYIEAMSPGFYSGLSYSLSLNGPWVFGLVLLAVAQVYRRGVELQQENALTV</sequence>
<dbReference type="Proteomes" id="UP000598271">
    <property type="component" value="Unassembled WGS sequence"/>
</dbReference>
<comment type="caution">
    <text evidence="2">The sequence shown here is derived from an EMBL/GenBank/DDBJ whole genome shotgun (WGS) entry which is preliminary data.</text>
</comment>
<feature type="transmembrane region" description="Helical" evidence="1">
    <location>
        <begin position="20"/>
        <end position="40"/>
    </location>
</feature>
<dbReference type="AlphaFoldDB" id="A0A8J3GBB3"/>
<keyword evidence="1" id="KW-1133">Transmembrane helix</keyword>
<accession>A0A8J3GBB3</accession>
<evidence type="ECO:0000313" key="2">
    <source>
        <dbReference type="EMBL" id="GHB76366.1"/>
    </source>
</evidence>
<feature type="transmembrane region" description="Helical" evidence="1">
    <location>
        <begin position="100"/>
        <end position="120"/>
    </location>
</feature>
<reference evidence="2 3" key="1">
    <citation type="journal article" date="2014" name="Int. J. Syst. Evol. Microbiol.">
        <title>Complete genome sequence of Corynebacterium casei LMG S-19264T (=DSM 44701T), isolated from a smear-ripened cheese.</title>
        <authorList>
            <consortium name="US DOE Joint Genome Institute (JGI-PGF)"/>
            <person name="Walter F."/>
            <person name="Albersmeier A."/>
            <person name="Kalinowski J."/>
            <person name="Ruckert C."/>
        </authorList>
    </citation>
    <scope>NUCLEOTIDE SEQUENCE [LARGE SCALE GENOMIC DNA]</scope>
    <source>
        <strain evidence="2 3">KCTC 12866</strain>
    </source>
</reference>
<name>A0A8J3GBB3_9BACT</name>
<dbReference type="InterPro" id="IPR021354">
    <property type="entry name" value="DUF2975"/>
</dbReference>
<protein>
    <recommendedName>
        <fullName evidence="4">DUF2975 domain-containing protein</fullName>
    </recommendedName>
</protein>
<proteinExistence type="predicted"/>
<evidence type="ECO:0008006" key="4">
    <source>
        <dbReference type="Google" id="ProtNLM"/>
    </source>
</evidence>